<reference evidence="2 3" key="1">
    <citation type="submission" date="2016-07" db="EMBL/GenBank/DDBJ databases">
        <title>Pervasive Adenine N6-methylation of Active Genes in Fungi.</title>
        <authorList>
            <consortium name="DOE Joint Genome Institute"/>
            <person name="Mondo S.J."/>
            <person name="Dannebaum R.O."/>
            <person name="Kuo R.C."/>
            <person name="Labutti K."/>
            <person name="Haridas S."/>
            <person name="Kuo A."/>
            <person name="Salamov A."/>
            <person name="Ahrendt S.R."/>
            <person name="Lipzen A."/>
            <person name="Sullivan W."/>
            <person name="Andreopoulos W.B."/>
            <person name="Clum A."/>
            <person name="Lindquist E."/>
            <person name="Daum C."/>
            <person name="Ramamoorthy G.K."/>
            <person name="Gryganskyi A."/>
            <person name="Culley D."/>
            <person name="Magnuson J.K."/>
            <person name="James T.Y."/>
            <person name="O'Malley M.A."/>
            <person name="Stajich J.E."/>
            <person name="Spatafora J.W."/>
            <person name="Visel A."/>
            <person name="Grigoriev I.V."/>
        </authorList>
    </citation>
    <scope>NUCLEOTIDE SEQUENCE [LARGE SCALE GENOMIC DNA]</scope>
    <source>
        <strain evidence="2 3">ATCC 12442</strain>
    </source>
</reference>
<dbReference type="EMBL" id="MCFD01000143">
    <property type="protein sequence ID" value="ORX63901.1"/>
    <property type="molecule type" value="Genomic_DNA"/>
</dbReference>
<evidence type="ECO:0000313" key="3">
    <source>
        <dbReference type="Proteomes" id="UP000193922"/>
    </source>
</evidence>
<dbReference type="Proteomes" id="UP000193922">
    <property type="component" value="Unassembled WGS sequence"/>
</dbReference>
<sequence>MARVVARDAGWSKMAWSVIMLRPCSVWMMSCLRVFGPISLEQPQGSWLALPAMLGRLLAALLPLRQHHCRFPRPRPRRHTHRRPRPRHHRRQYYPLLHPSPPRPPPDSHSHSNTAAARRRLRTLSVLCAWKQQSPSNHQTRFLMTGRPSPASTPKCC</sequence>
<dbReference type="GeneID" id="63808539"/>
<evidence type="ECO:0000256" key="1">
    <source>
        <dbReference type="SAM" id="MobiDB-lite"/>
    </source>
</evidence>
<dbReference type="AlphaFoldDB" id="A0A1Y1VRI2"/>
<keyword evidence="3" id="KW-1185">Reference proteome</keyword>
<protein>
    <submittedName>
        <fullName evidence="2">Uncharacterized protein</fullName>
    </submittedName>
</protein>
<feature type="region of interest" description="Disordered" evidence="1">
    <location>
        <begin position="137"/>
        <end position="157"/>
    </location>
</feature>
<feature type="compositionally biased region" description="Basic residues" evidence="1">
    <location>
        <begin position="70"/>
        <end position="92"/>
    </location>
</feature>
<comment type="caution">
    <text evidence="2">The sequence shown here is derived from an EMBL/GenBank/DDBJ whole genome shotgun (WGS) entry which is preliminary data.</text>
</comment>
<evidence type="ECO:0000313" key="2">
    <source>
        <dbReference type="EMBL" id="ORX63901.1"/>
    </source>
</evidence>
<accession>A0A1Y1VRI2</accession>
<proteinExistence type="predicted"/>
<gene>
    <name evidence="2" type="ORF">DL89DRAFT_62718</name>
</gene>
<name>A0A1Y1VRI2_9FUNG</name>
<feature type="region of interest" description="Disordered" evidence="1">
    <location>
        <begin position="70"/>
        <end position="116"/>
    </location>
</feature>
<dbReference type="RefSeq" id="XP_040739100.1">
    <property type="nucleotide sequence ID" value="XM_040891891.1"/>
</dbReference>
<organism evidence="2 3">
    <name type="scientific">Linderina pennispora</name>
    <dbReference type="NCBI Taxonomy" id="61395"/>
    <lineage>
        <taxon>Eukaryota</taxon>
        <taxon>Fungi</taxon>
        <taxon>Fungi incertae sedis</taxon>
        <taxon>Zoopagomycota</taxon>
        <taxon>Kickxellomycotina</taxon>
        <taxon>Kickxellomycetes</taxon>
        <taxon>Kickxellales</taxon>
        <taxon>Kickxellaceae</taxon>
        <taxon>Linderina</taxon>
    </lineage>
</organism>
<feature type="compositionally biased region" description="Pro residues" evidence="1">
    <location>
        <begin position="98"/>
        <end position="107"/>
    </location>
</feature>